<evidence type="ECO:0000313" key="3">
    <source>
        <dbReference type="Proteomes" id="UP001371456"/>
    </source>
</evidence>
<name>A0AAN8YPG4_SOLBU</name>
<dbReference type="AlphaFoldDB" id="A0AAN8YPG4"/>
<accession>A0AAN8YPG4</accession>
<reference evidence="2 3" key="1">
    <citation type="submission" date="2024-02" db="EMBL/GenBank/DDBJ databases">
        <title>de novo genome assembly of Solanum bulbocastanum strain 11H21.</title>
        <authorList>
            <person name="Hosaka A.J."/>
        </authorList>
    </citation>
    <scope>NUCLEOTIDE SEQUENCE [LARGE SCALE GENOMIC DNA]</scope>
    <source>
        <tissue evidence="2">Young leaves</tissue>
    </source>
</reference>
<evidence type="ECO:0000313" key="2">
    <source>
        <dbReference type="EMBL" id="KAK6803100.1"/>
    </source>
</evidence>
<evidence type="ECO:0000256" key="1">
    <source>
        <dbReference type="SAM" id="MobiDB-lite"/>
    </source>
</evidence>
<feature type="region of interest" description="Disordered" evidence="1">
    <location>
        <begin position="41"/>
        <end position="61"/>
    </location>
</feature>
<organism evidence="2 3">
    <name type="scientific">Solanum bulbocastanum</name>
    <name type="common">Wild potato</name>
    <dbReference type="NCBI Taxonomy" id="147425"/>
    <lineage>
        <taxon>Eukaryota</taxon>
        <taxon>Viridiplantae</taxon>
        <taxon>Streptophyta</taxon>
        <taxon>Embryophyta</taxon>
        <taxon>Tracheophyta</taxon>
        <taxon>Spermatophyta</taxon>
        <taxon>Magnoliopsida</taxon>
        <taxon>eudicotyledons</taxon>
        <taxon>Gunneridae</taxon>
        <taxon>Pentapetalae</taxon>
        <taxon>asterids</taxon>
        <taxon>lamiids</taxon>
        <taxon>Solanales</taxon>
        <taxon>Solanaceae</taxon>
        <taxon>Solanoideae</taxon>
        <taxon>Solaneae</taxon>
        <taxon>Solanum</taxon>
    </lineage>
</organism>
<dbReference type="EMBL" id="JBANQN010000001">
    <property type="protein sequence ID" value="KAK6803100.1"/>
    <property type="molecule type" value="Genomic_DNA"/>
</dbReference>
<sequence length="97" mass="11023">MNLDGGEEILNLEDYARSFTIFTSIKSTHYTIKATRKSVEEQQLDISRDTDGQGRGDGYTQDGYDIMTLTRNLILSQNSTKLLLKSHLKPDPNRLET</sequence>
<dbReference type="Proteomes" id="UP001371456">
    <property type="component" value="Unassembled WGS sequence"/>
</dbReference>
<protein>
    <submittedName>
        <fullName evidence="2">Uncharacterized protein</fullName>
    </submittedName>
</protein>
<comment type="caution">
    <text evidence="2">The sequence shown here is derived from an EMBL/GenBank/DDBJ whole genome shotgun (WGS) entry which is preliminary data.</text>
</comment>
<proteinExistence type="predicted"/>
<keyword evidence="3" id="KW-1185">Reference proteome</keyword>
<gene>
    <name evidence="2" type="ORF">RDI58_000884</name>
</gene>